<feature type="compositionally biased region" description="Low complexity" evidence="1">
    <location>
        <begin position="8"/>
        <end position="21"/>
    </location>
</feature>
<gene>
    <name evidence="2" type="ORF">M1O15_30025</name>
</gene>
<comment type="caution">
    <text evidence="2">The sequence shown here is derived from an EMBL/GenBank/DDBJ whole genome shotgun (WGS) entry which is preliminary data.</text>
</comment>
<sequence length="78" mass="7774">MPAHDPTASASAAPASGASGRETGGDHETTTTENGAFSVARCGCGWQGPARRSRDRARADAAAHARPGAVPPPRPPAS</sequence>
<name>A0ABT0IJT2_9ACTN</name>
<keyword evidence="3" id="KW-1185">Reference proteome</keyword>
<accession>A0ABT0IJT2</accession>
<evidence type="ECO:0000256" key="1">
    <source>
        <dbReference type="SAM" id="MobiDB-lite"/>
    </source>
</evidence>
<feature type="region of interest" description="Disordered" evidence="1">
    <location>
        <begin position="1"/>
        <end position="78"/>
    </location>
</feature>
<dbReference type="Proteomes" id="UP001522868">
    <property type="component" value="Unassembled WGS sequence"/>
</dbReference>
<proteinExistence type="predicted"/>
<evidence type="ECO:0000313" key="3">
    <source>
        <dbReference type="Proteomes" id="UP001522868"/>
    </source>
</evidence>
<protein>
    <submittedName>
        <fullName evidence="2">Uncharacterized protein</fullName>
    </submittedName>
</protein>
<evidence type="ECO:0000313" key="2">
    <source>
        <dbReference type="EMBL" id="MCK8681562.1"/>
    </source>
</evidence>
<organism evidence="2 3">
    <name type="scientific">Streptomyces lichenis</name>
    <dbReference type="NCBI Taxonomy" id="2306967"/>
    <lineage>
        <taxon>Bacteria</taxon>
        <taxon>Bacillati</taxon>
        <taxon>Actinomycetota</taxon>
        <taxon>Actinomycetes</taxon>
        <taxon>Kitasatosporales</taxon>
        <taxon>Streptomycetaceae</taxon>
        <taxon>Streptomyces</taxon>
    </lineage>
</organism>
<dbReference type="EMBL" id="JALPTH010000045">
    <property type="protein sequence ID" value="MCK8681562.1"/>
    <property type="molecule type" value="Genomic_DNA"/>
</dbReference>
<dbReference type="RefSeq" id="WP_248637387.1">
    <property type="nucleotide sequence ID" value="NZ_JALPTH010000045.1"/>
</dbReference>
<feature type="compositionally biased region" description="Pro residues" evidence="1">
    <location>
        <begin position="69"/>
        <end position="78"/>
    </location>
</feature>
<reference evidence="2 3" key="1">
    <citation type="submission" date="2022-04" db="EMBL/GenBank/DDBJ databases">
        <title>Streptomyces sp. nov. LCR6-01 isolated from Lichen of Dirinaria sp.</title>
        <authorList>
            <person name="Kanchanasin P."/>
            <person name="Tanasupawat S."/>
            <person name="Phongsopitanun W."/>
        </authorList>
    </citation>
    <scope>NUCLEOTIDE SEQUENCE [LARGE SCALE GENOMIC DNA]</scope>
    <source>
        <strain evidence="2 3">LCR6-01</strain>
    </source>
</reference>